<dbReference type="RefSeq" id="WP_165701520.1">
    <property type="nucleotide sequence ID" value="NZ_CP036319.1"/>
</dbReference>
<evidence type="ECO:0000256" key="6">
    <source>
        <dbReference type="SAM" id="MobiDB-lite"/>
    </source>
</evidence>
<dbReference type="InterPro" id="IPR013783">
    <property type="entry name" value="Ig-like_fold"/>
</dbReference>
<dbReference type="Gene3D" id="2.60.420.10">
    <property type="entry name" value="Maltose phosphorylase, domain 3"/>
    <property type="match status" value="1"/>
</dbReference>
<dbReference type="Gene3D" id="1.50.10.10">
    <property type="match status" value="1"/>
</dbReference>
<dbReference type="Gene3D" id="2.60.120.260">
    <property type="entry name" value="Galactose-binding domain-like"/>
    <property type="match status" value="2"/>
</dbReference>
<evidence type="ECO:0000256" key="7">
    <source>
        <dbReference type="SAM" id="SignalP"/>
    </source>
</evidence>
<dbReference type="InterPro" id="IPR035396">
    <property type="entry name" value="Bac_rhamnosid6H"/>
</dbReference>
<dbReference type="Pfam" id="PF17390">
    <property type="entry name" value="Bac_rhamnosid_C"/>
    <property type="match status" value="1"/>
</dbReference>
<reference evidence="9 10" key="1">
    <citation type="submission" date="2019-02" db="EMBL/GenBank/DDBJ databases">
        <title>Deep-cultivation of Planctomycetes and their phenomic and genomic characterization uncovers novel biology.</title>
        <authorList>
            <person name="Wiegand S."/>
            <person name="Jogler M."/>
            <person name="Boedeker C."/>
            <person name="Pinto D."/>
            <person name="Vollmers J."/>
            <person name="Rivas-Marin E."/>
            <person name="Kohn T."/>
            <person name="Peeters S.H."/>
            <person name="Heuer A."/>
            <person name="Rast P."/>
            <person name="Oberbeckmann S."/>
            <person name="Bunk B."/>
            <person name="Jeske O."/>
            <person name="Meyerdierks A."/>
            <person name="Storesund J.E."/>
            <person name="Kallscheuer N."/>
            <person name="Luecker S."/>
            <person name="Lage O.M."/>
            <person name="Pohl T."/>
            <person name="Merkel B.J."/>
            <person name="Hornburger P."/>
            <person name="Mueller R.-W."/>
            <person name="Bruemmer F."/>
            <person name="Labrenz M."/>
            <person name="Spormann A.M."/>
            <person name="Op Den Camp H."/>
            <person name="Overmann J."/>
            <person name="Amann R."/>
            <person name="Jetten M.S.M."/>
            <person name="Mascher T."/>
            <person name="Medema M.H."/>
            <person name="Devos D.P."/>
            <person name="Kaster A.-K."/>
            <person name="Ovreas L."/>
            <person name="Rohde M."/>
            <person name="Galperin M.Y."/>
            <person name="Jogler C."/>
        </authorList>
    </citation>
    <scope>NUCLEOTIDE SEQUENCE [LARGE SCALE GENOMIC DNA]</scope>
    <source>
        <strain evidence="9 10">Pan14r</strain>
    </source>
</reference>
<name>A0A5C5Y9D0_9PLAN</name>
<dbReference type="InterPro" id="IPR016007">
    <property type="entry name" value="Alpha_rhamnosid"/>
</dbReference>
<dbReference type="InterPro" id="IPR001000">
    <property type="entry name" value="GH10_dom"/>
</dbReference>
<dbReference type="Gene3D" id="2.60.40.10">
    <property type="entry name" value="Immunoglobulins"/>
    <property type="match status" value="1"/>
</dbReference>
<keyword evidence="5" id="KW-0624">Polysaccharide degradation</keyword>
<dbReference type="Gene3D" id="3.20.20.80">
    <property type="entry name" value="Glycosidases"/>
    <property type="match status" value="1"/>
</dbReference>
<evidence type="ECO:0000256" key="3">
    <source>
        <dbReference type="ARBA" id="ARBA00022801"/>
    </source>
</evidence>
<dbReference type="Pfam" id="PF08531">
    <property type="entry name" value="Bac_rhamnosid_N"/>
    <property type="match status" value="1"/>
</dbReference>
<dbReference type="GO" id="GO:0045493">
    <property type="term" value="P:xylan catabolic process"/>
    <property type="evidence" value="ECO:0007669"/>
    <property type="project" value="UniProtKB-KW"/>
</dbReference>
<dbReference type="InterPro" id="IPR012341">
    <property type="entry name" value="6hp_glycosidase-like_sf"/>
</dbReference>
<organism evidence="9 10">
    <name type="scientific">Crateriforma conspicua</name>
    <dbReference type="NCBI Taxonomy" id="2527996"/>
    <lineage>
        <taxon>Bacteria</taxon>
        <taxon>Pseudomonadati</taxon>
        <taxon>Planctomycetota</taxon>
        <taxon>Planctomycetia</taxon>
        <taxon>Planctomycetales</taxon>
        <taxon>Planctomycetaceae</taxon>
        <taxon>Crateriforma</taxon>
    </lineage>
</organism>
<dbReference type="Pfam" id="PF05592">
    <property type="entry name" value="Bac_rhamnosid"/>
    <property type="match status" value="1"/>
</dbReference>
<feature type="compositionally biased region" description="Basic and acidic residues" evidence="6">
    <location>
        <begin position="987"/>
        <end position="996"/>
    </location>
</feature>
<evidence type="ECO:0000256" key="1">
    <source>
        <dbReference type="ARBA" id="ARBA00001445"/>
    </source>
</evidence>
<keyword evidence="7" id="KW-0732">Signal</keyword>
<feature type="signal peptide" evidence="7">
    <location>
        <begin position="1"/>
        <end position="21"/>
    </location>
</feature>
<evidence type="ECO:0000256" key="5">
    <source>
        <dbReference type="ARBA" id="ARBA00023326"/>
    </source>
</evidence>
<dbReference type="Pfam" id="PF17389">
    <property type="entry name" value="Bac_rhamnosid6H"/>
    <property type="match status" value="1"/>
</dbReference>
<dbReference type="EMBL" id="SJPL01000001">
    <property type="protein sequence ID" value="TWT71423.1"/>
    <property type="molecule type" value="Genomic_DNA"/>
</dbReference>
<keyword evidence="4" id="KW-0119">Carbohydrate metabolism</keyword>
<dbReference type="InterPro" id="IPR035398">
    <property type="entry name" value="Bac_rhamnosid_C"/>
</dbReference>
<comment type="catalytic activity">
    <reaction evidence="1">
        <text>Hydrolysis of terminal non-reducing alpha-L-rhamnose residues in alpha-L-rhamnosides.</text>
        <dbReference type="EC" id="3.2.1.40"/>
    </reaction>
</comment>
<dbReference type="InterPro" id="IPR017853">
    <property type="entry name" value="GH"/>
</dbReference>
<protein>
    <recommendedName>
        <fullName evidence="2">alpha-L-rhamnosidase</fullName>
        <ecNumber evidence="2">3.2.1.40</ecNumber>
    </recommendedName>
</protein>
<evidence type="ECO:0000256" key="4">
    <source>
        <dbReference type="ARBA" id="ARBA00023277"/>
    </source>
</evidence>
<accession>A0A5C5Y9D0</accession>
<dbReference type="Pfam" id="PF00331">
    <property type="entry name" value="Glyco_hydro_10"/>
    <property type="match status" value="1"/>
</dbReference>
<feature type="domain" description="GH10" evidence="8">
    <location>
        <begin position="1224"/>
        <end position="1533"/>
    </location>
</feature>
<dbReference type="InterPro" id="IPR013737">
    <property type="entry name" value="Bac_rhamnosid_N"/>
</dbReference>
<dbReference type="EC" id="3.2.1.40" evidence="2"/>
<evidence type="ECO:0000259" key="8">
    <source>
        <dbReference type="PROSITE" id="PS51760"/>
    </source>
</evidence>
<dbReference type="GO" id="GO:0030596">
    <property type="term" value="F:alpha-L-rhamnosidase activity"/>
    <property type="evidence" value="ECO:0007669"/>
    <property type="project" value="UniProtKB-EC"/>
</dbReference>
<feature type="chain" id="PRO_5023099286" description="alpha-L-rhamnosidase" evidence="7">
    <location>
        <begin position="22"/>
        <end position="1591"/>
    </location>
</feature>
<dbReference type="InterPro" id="IPR008928">
    <property type="entry name" value="6-hairpin_glycosidase_sf"/>
</dbReference>
<dbReference type="SUPFAM" id="SSF48208">
    <property type="entry name" value="Six-hairpin glycosidases"/>
    <property type="match status" value="1"/>
</dbReference>
<sequence precursor="true">MKNLRPVFLSALFLWAGSAPSFSDGLQPHSLTVGEGFADPIGFYDPSPVFSWKLPADSGVTSQSAYQIIVTDATHGQATPLWDSGKIVSDQSTWVPYSGPALKSRQRIVWRVRFWDDQGRRSQWSNDATIEMGLLSNSDWKADWIEVKGETAAADEITILKAEYGSREGTSAQVVDVTARLSRAIDRGVIPFPVTNARLGGDPAPDTAKTLWVEFQFNGVAKKATVAENKRFSPLPPWTAHPGYYFRHKFDVRAPIIKARLYGSALGICEFHINGHRVGDDVLSPGYTTYSKRVESLAYDVTDMIREGDNAIGALLGEGWYAGRLLLSKPTELRELNPKLIGQLELTFADGTVETIATNDAWRGTGQGPIRAGGFYHGEDYDATQELGNWNSPDYDDSAWKPTKSTKLDKQRLIVPKRMPPVQCMKQVAAIRLTEPEPGRYVFDFGQNLVGVPDINIPVTKGEKVQIRFAEMLQQDGTLYTENYRSARSQATFQAAKDGTIHYRPSLSFFGFRYVELSGLSAGAKLTKDAVVAKVLHTAFHSSGEFASSHDELNQLQSNIRWGQISNFVDVPTDCPQRDERLGWTGDAQVFLPTSFFNYDVYSFWARWLQSVRDEQNADGEIPHTVPAGGFGYASPGWADVIVTAPWQIYVRTGDPRILHDNYSAMQQWVSVYENRSKNFIPDLKGWGDWLQPYTESDRKGDTAQDLIATAYFGRDARILSWAAEAIGKEDDAARYEKLHASIRKAFTNRYFPENETHVGADTQTACLMGLGYDLIEADQRDRVAGILMRKFKEADRHLRTGFLGTPLLAPVFDELGHPDICYELLFKESYPSWFYSINQGATTMWERWNSYSHADGFGDASMNSFNHYAYGAIGQFMYERVAGLSPDPERPGYKHFFVRPLVGGPLDSASAELETPFGTAKSQWRRSDDGIIVEAVVPPNTTATAELPADGAVDIQHNGQTIDKATADADIVLVMLQPGTHRLEIEKRNDSKESDQIVPPKGGQPAMSFDPQTKLEFASQHVTAEAGWAKATQMPFSDLYRVECDERFTTPSDVKLCVPIDETIQTGDVVLVSYWICRPKAGGQPNNVYLSIGDPSGNGVYQNKLSAYREWKQHVRSFVATETIDASTDVVRFDLGEAGTVVEIADFQLVNYGCAFDIESLPRSTVMYAGREEDAAWRINAWERIEKIRKGDLEIEVVDAQGQPVPNANVHVAMQKHAFGFGNAVNAEMLGAPQSDFPITPKKKIPVSWNDAQKYREIVKQYFDRVTFESELRPHNWQNLSSDSPVWQRRKDILLNRTLPWLLENNIAARGHYIGWAPMDFNAFEKQFIGKPDEHRKWLWGHMADVLPATNQYVKEWDTINHIIGWGQHTYEKEYGSPKIYADIMSEARRLAPNASHAINEGKVLPDGYKREPYKKIIRYLNEQNQGPDMVGFMGHFGLTSLTPPEELLSVFDEFAEIAPRLQLSEFDVDAGDDDELQADYFRDVMIASFSHPNFEAICQWGFWEPLHWKPAAALWRKDWTLKPAGEVFVDLVAKQWWTDETLVTTDDGTCKTRGFLGTYQVTVTSEGMTAEQTAKLKRNGTTLRIQISQ</sequence>
<dbReference type="SUPFAM" id="SSF51445">
    <property type="entry name" value="(Trans)glycosidases"/>
    <property type="match status" value="1"/>
</dbReference>
<feature type="region of interest" description="Disordered" evidence="6">
    <location>
        <begin position="987"/>
        <end position="1010"/>
    </location>
</feature>
<dbReference type="PANTHER" id="PTHR33307:SF6">
    <property type="entry name" value="ALPHA-RHAMNOSIDASE (EUROFUNG)-RELATED"/>
    <property type="match status" value="1"/>
</dbReference>
<gene>
    <name evidence="9" type="primary">xynZ_3</name>
    <name evidence="9" type="ORF">Pan14r_37330</name>
</gene>
<dbReference type="InterPro" id="IPR008902">
    <property type="entry name" value="Rhamnosid_concanavalin"/>
</dbReference>
<evidence type="ECO:0000313" key="10">
    <source>
        <dbReference type="Proteomes" id="UP000317238"/>
    </source>
</evidence>
<comment type="caution">
    <text evidence="9">The sequence shown here is derived from an EMBL/GenBank/DDBJ whole genome shotgun (WGS) entry which is preliminary data.</text>
</comment>
<proteinExistence type="predicted"/>
<evidence type="ECO:0000256" key="2">
    <source>
        <dbReference type="ARBA" id="ARBA00012652"/>
    </source>
</evidence>
<dbReference type="Pfam" id="PF25788">
    <property type="entry name" value="Ig_Rha78A_N"/>
    <property type="match status" value="1"/>
</dbReference>
<evidence type="ECO:0000313" key="9">
    <source>
        <dbReference type="EMBL" id="TWT71423.1"/>
    </source>
</evidence>
<keyword evidence="10" id="KW-1185">Reference proteome</keyword>
<dbReference type="PANTHER" id="PTHR33307">
    <property type="entry name" value="ALPHA-RHAMNOSIDASE (EUROFUNG)"/>
    <property type="match status" value="1"/>
</dbReference>
<keyword evidence="3 9" id="KW-0378">Hydrolase</keyword>
<keyword evidence="9" id="KW-0858">Xylan degradation</keyword>
<keyword evidence="9" id="KW-0326">Glycosidase</keyword>
<dbReference type="PROSITE" id="PS51760">
    <property type="entry name" value="GH10_2"/>
    <property type="match status" value="1"/>
</dbReference>
<dbReference type="Proteomes" id="UP000317238">
    <property type="component" value="Unassembled WGS sequence"/>
</dbReference>